<dbReference type="CDD" id="cd00303">
    <property type="entry name" value="retropepsin_like"/>
    <property type="match status" value="1"/>
</dbReference>
<organism evidence="3 4">
    <name type="scientific">Tanacetum coccineum</name>
    <dbReference type="NCBI Taxonomy" id="301880"/>
    <lineage>
        <taxon>Eukaryota</taxon>
        <taxon>Viridiplantae</taxon>
        <taxon>Streptophyta</taxon>
        <taxon>Embryophyta</taxon>
        <taxon>Tracheophyta</taxon>
        <taxon>Spermatophyta</taxon>
        <taxon>Magnoliopsida</taxon>
        <taxon>eudicotyledons</taxon>
        <taxon>Gunneridae</taxon>
        <taxon>Pentapetalae</taxon>
        <taxon>asterids</taxon>
        <taxon>campanulids</taxon>
        <taxon>Asterales</taxon>
        <taxon>Asteraceae</taxon>
        <taxon>Asteroideae</taxon>
        <taxon>Anthemideae</taxon>
        <taxon>Anthemidinae</taxon>
        <taxon>Tanacetum</taxon>
    </lineage>
</organism>
<dbReference type="Pfam" id="PF08284">
    <property type="entry name" value="RVP_2"/>
    <property type="match status" value="1"/>
</dbReference>
<dbReference type="Gene3D" id="2.40.70.10">
    <property type="entry name" value="Acid Proteases"/>
    <property type="match status" value="1"/>
</dbReference>
<dbReference type="InterPro" id="IPR032567">
    <property type="entry name" value="RTL1-rel"/>
</dbReference>
<evidence type="ECO:0000259" key="2">
    <source>
        <dbReference type="SMART" id="SM00343"/>
    </source>
</evidence>
<dbReference type="SUPFAM" id="SSF50630">
    <property type="entry name" value="Acid proteases"/>
    <property type="match status" value="1"/>
</dbReference>
<dbReference type="PANTHER" id="PTHR15503:SF45">
    <property type="entry name" value="RNA-DIRECTED DNA POLYMERASE HOMOLOG"/>
    <property type="match status" value="1"/>
</dbReference>
<accession>A0ABQ5EFU3</accession>
<dbReference type="SMART" id="SM00343">
    <property type="entry name" value="ZnF_C2HC"/>
    <property type="match status" value="2"/>
</dbReference>
<reference evidence="3" key="2">
    <citation type="submission" date="2022-01" db="EMBL/GenBank/DDBJ databases">
        <authorList>
            <person name="Yamashiro T."/>
            <person name="Shiraishi A."/>
            <person name="Satake H."/>
            <person name="Nakayama K."/>
        </authorList>
    </citation>
    <scope>NUCLEOTIDE SEQUENCE</scope>
</reference>
<feature type="non-terminal residue" evidence="3">
    <location>
        <position position="376"/>
    </location>
</feature>
<protein>
    <submittedName>
        <fullName evidence="3">Reverse transcriptase domain-containing protein</fullName>
    </submittedName>
</protein>
<dbReference type="GO" id="GO:0003964">
    <property type="term" value="F:RNA-directed DNA polymerase activity"/>
    <property type="evidence" value="ECO:0007669"/>
    <property type="project" value="UniProtKB-KW"/>
</dbReference>
<keyword evidence="3" id="KW-0548">Nucleotidyltransferase</keyword>
<dbReference type="Proteomes" id="UP001151760">
    <property type="component" value="Unassembled WGS sequence"/>
</dbReference>
<feature type="compositionally biased region" description="Basic and acidic residues" evidence="1">
    <location>
        <begin position="115"/>
        <end position="137"/>
    </location>
</feature>
<keyword evidence="3" id="KW-0695">RNA-directed DNA polymerase</keyword>
<feature type="domain" description="CCHC-type" evidence="2">
    <location>
        <begin position="179"/>
        <end position="195"/>
    </location>
</feature>
<evidence type="ECO:0000256" key="1">
    <source>
        <dbReference type="SAM" id="MobiDB-lite"/>
    </source>
</evidence>
<name>A0ABQ5EFU3_9ASTR</name>
<dbReference type="EMBL" id="BQNB010016257">
    <property type="protein sequence ID" value="GJT49682.1"/>
    <property type="molecule type" value="Genomic_DNA"/>
</dbReference>
<dbReference type="Gene3D" id="4.10.60.10">
    <property type="entry name" value="Zinc finger, CCHC-type"/>
    <property type="match status" value="1"/>
</dbReference>
<evidence type="ECO:0000313" key="3">
    <source>
        <dbReference type="EMBL" id="GJT49682.1"/>
    </source>
</evidence>
<reference evidence="3" key="1">
    <citation type="journal article" date="2022" name="Int. J. Mol. Sci.">
        <title>Draft Genome of Tanacetum Coccineum: Genomic Comparison of Closely Related Tanacetum-Family Plants.</title>
        <authorList>
            <person name="Yamashiro T."/>
            <person name="Shiraishi A."/>
            <person name="Nakayama K."/>
            <person name="Satake H."/>
        </authorList>
    </citation>
    <scope>NUCLEOTIDE SEQUENCE</scope>
</reference>
<dbReference type="InterPro" id="IPR001878">
    <property type="entry name" value="Znf_CCHC"/>
</dbReference>
<keyword evidence="4" id="KW-1185">Reference proteome</keyword>
<sequence>MESVHDMSGCGANQKVKYAAGYLIGKALTWWNTQVQTRGRDAAIGMSWEDFKILMRELVPHLVTHEKKRIERYIYGLAPQICGMMAAREPTTIQSVVLKAGMLIDEVVRTGALKKNTEKRGNSGELRRDGKVKDNNKRSRTGRAFATTTSNPIKKEYSGTAPKCSTCNYHHQPEIPCRLCTNFNRLGHFAKDCRVGPRMVNPVNARNPTSARGACFECGGTDHYKAACPRLIRAHEQRSNCPNQALAIDGDQGSRNNGNQARRRAFMLGVDEARQDPNIITGMFTLNNHYATTLFDSGADYSFDSTTFISLLDIEPSNLAFTYEIEIASGQLVEISKVIRGFKIEIEGHIFDIDLIPFGHGSFDVIVGKDWLSKHK</sequence>
<comment type="caution">
    <text evidence="3">The sequence shown here is derived from an EMBL/GenBank/DDBJ whole genome shotgun (WGS) entry which is preliminary data.</text>
</comment>
<proteinExistence type="predicted"/>
<keyword evidence="3" id="KW-0808">Transferase</keyword>
<evidence type="ECO:0000313" key="4">
    <source>
        <dbReference type="Proteomes" id="UP001151760"/>
    </source>
</evidence>
<dbReference type="InterPro" id="IPR021109">
    <property type="entry name" value="Peptidase_aspartic_dom_sf"/>
</dbReference>
<feature type="domain" description="CCHC-type" evidence="2">
    <location>
        <begin position="214"/>
        <end position="230"/>
    </location>
</feature>
<dbReference type="PANTHER" id="PTHR15503">
    <property type="entry name" value="LDOC1 RELATED"/>
    <property type="match status" value="1"/>
</dbReference>
<gene>
    <name evidence="3" type="ORF">Tco_0975839</name>
</gene>
<feature type="region of interest" description="Disordered" evidence="1">
    <location>
        <begin position="115"/>
        <end position="142"/>
    </location>
</feature>